<evidence type="ECO:0000313" key="1">
    <source>
        <dbReference type="EMBL" id="JAD86170.1"/>
    </source>
</evidence>
<dbReference type="EMBL" id="GBRH01211725">
    <property type="protein sequence ID" value="JAD86170.1"/>
    <property type="molecule type" value="Transcribed_RNA"/>
</dbReference>
<name>A0A0A9DKK4_ARUDO</name>
<organism evidence="1">
    <name type="scientific">Arundo donax</name>
    <name type="common">Giant reed</name>
    <name type="synonym">Donax arundinaceus</name>
    <dbReference type="NCBI Taxonomy" id="35708"/>
    <lineage>
        <taxon>Eukaryota</taxon>
        <taxon>Viridiplantae</taxon>
        <taxon>Streptophyta</taxon>
        <taxon>Embryophyta</taxon>
        <taxon>Tracheophyta</taxon>
        <taxon>Spermatophyta</taxon>
        <taxon>Magnoliopsida</taxon>
        <taxon>Liliopsida</taxon>
        <taxon>Poales</taxon>
        <taxon>Poaceae</taxon>
        <taxon>PACMAD clade</taxon>
        <taxon>Arundinoideae</taxon>
        <taxon>Arundineae</taxon>
        <taxon>Arundo</taxon>
    </lineage>
</organism>
<dbReference type="AlphaFoldDB" id="A0A0A9DKK4"/>
<dbReference type="AntiFam" id="ANF00156">
    <property type="entry name" value="Shadow ORF (opposite yahK)"/>
</dbReference>
<reference evidence="1" key="2">
    <citation type="journal article" date="2015" name="Data Brief">
        <title>Shoot transcriptome of the giant reed, Arundo donax.</title>
        <authorList>
            <person name="Barrero R.A."/>
            <person name="Guerrero F.D."/>
            <person name="Moolhuijzen P."/>
            <person name="Goolsby J.A."/>
            <person name="Tidwell J."/>
            <person name="Bellgard S.E."/>
            <person name="Bellgard M.I."/>
        </authorList>
    </citation>
    <scope>NUCLEOTIDE SEQUENCE</scope>
    <source>
        <tissue evidence="1">Shoot tissue taken approximately 20 cm above the soil surface</tissue>
    </source>
</reference>
<proteinExistence type="predicted"/>
<accession>A0A0A9DKK4</accession>
<reference evidence="1" key="1">
    <citation type="submission" date="2014-09" db="EMBL/GenBank/DDBJ databases">
        <authorList>
            <person name="Magalhaes I.L.F."/>
            <person name="Oliveira U."/>
            <person name="Santos F.R."/>
            <person name="Vidigal T.H.D.A."/>
            <person name="Brescovit A.D."/>
            <person name="Santos A.J."/>
        </authorList>
    </citation>
    <scope>NUCLEOTIDE SEQUENCE</scope>
    <source>
        <tissue evidence="1">Shoot tissue taken approximately 20 cm above the soil surface</tissue>
    </source>
</reference>
<protein>
    <submittedName>
        <fullName evidence="1">Uncharacterized protein</fullName>
    </submittedName>
</protein>
<sequence>MSHLHLLGVAADQELVGAEVLERLLALARGRADDGDLHPERLAELDGDVAEAVEPDDAEVLAGDVQAVPDHWAVHGHAGAEEGGGAVQRKAVGDADHVVLVDDDGVGETAPRDGAAVRVVHAVGGEHDAGAVVLETLAAALAGAAGADEVAHAHRVAGLELGDAAADADDLVPTRANQRGKGHCLISILVLASY</sequence>